<comment type="similarity">
    <text evidence="1">Belongs to the ParD antitoxin family.</text>
</comment>
<dbReference type="Gene3D" id="6.10.10.120">
    <property type="entry name" value="Antitoxin ParD1-like"/>
    <property type="match status" value="1"/>
</dbReference>
<keyword evidence="4" id="KW-1185">Reference proteome</keyword>
<proteinExistence type="inferred from homology"/>
<dbReference type="InterPro" id="IPR022789">
    <property type="entry name" value="ParD"/>
</dbReference>
<evidence type="ECO:0008006" key="5">
    <source>
        <dbReference type="Google" id="ProtNLM"/>
    </source>
</evidence>
<accession>A0A447CNQ1</accession>
<dbReference type="PANTHER" id="PTHR36582">
    <property type="entry name" value="ANTITOXIN PARD"/>
    <property type="match status" value="1"/>
</dbReference>
<comment type="caution">
    <text evidence="3">The sequence shown here is derived from an EMBL/GenBank/DDBJ whole genome shotgun (WGS) entry which is preliminary data.</text>
</comment>
<sequence>MADLERLTVALPASQANAVRSAVATGEYSSPSEVLSDALRVWEQRRVRETELLRRHWDDGKASGLAGARDAATVIAEEKARKAGRS</sequence>
<dbReference type="InterPro" id="IPR010985">
    <property type="entry name" value="Ribbon_hlx_hlx"/>
</dbReference>
<dbReference type="InterPro" id="IPR038296">
    <property type="entry name" value="ParD_sf"/>
</dbReference>
<evidence type="ECO:0000256" key="2">
    <source>
        <dbReference type="ARBA" id="ARBA00022649"/>
    </source>
</evidence>
<dbReference type="Proteomes" id="UP000289200">
    <property type="component" value="Unassembled WGS sequence"/>
</dbReference>
<dbReference type="OrthoDB" id="291307at2"/>
<dbReference type="GO" id="GO:0006355">
    <property type="term" value="P:regulation of DNA-templated transcription"/>
    <property type="evidence" value="ECO:0007669"/>
    <property type="project" value="InterPro"/>
</dbReference>
<evidence type="ECO:0000256" key="1">
    <source>
        <dbReference type="ARBA" id="ARBA00008580"/>
    </source>
</evidence>
<organism evidence="3 4">
    <name type="scientific">Rhodoplanes serenus</name>
    <dbReference type="NCBI Taxonomy" id="200615"/>
    <lineage>
        <taxon>Bacteria</taxon>
        <taxon>Pseudomonadati</taxon>
        <taxon>Pseudomonadota</taxon>
        <taxon>Alphaproteobacteria</taxon>
        <taxon>Hyphomicrobiales</taxon>
        <taxon>Nitrobacteraceae</taxon>
        <taxon>Rhodoplanes</taxon>
    </lineage>
</organism>
<name>A0A447CNQ1_9BRAD</name>
<protein>
    <recommendedName>
        <fullName evidence="5">CopG family transcriptional regulator</fullName>
    </recommendedName>
</protein>
<dbReference type="Pfam" id="PF03693">
    <property type="entry name" value="ParD_antitoxin"/>
    <property type="match status" value="1"/>
</dbReference>
<dbReference type="RefSeq" id="WP_129608394.1">
    <property type="nucleotide sequence ID" value="NZ_UWOC01000111.1"/>
</dbReference>
<keyword evidence="2" id="KW-1277">Toxin-antitoxin system</keyword>
<dbReference type="EMBL" id="UWOC01000111">
    <property type="protein sequence ID" value="VCU06797.1"/>
    <property type="molecule type" value="Genomic_DNA"/>
</dbReference>
<evidence type="ECO:0000313" key="4">
    <source>
        <dbReference type="Proteomes" id="UP000289200"/>
    </source>
</evidence>
<dbReference type="PANTHER" id="PTHR36582:SF2">
    <property type="entry name" value="ANTITOXIN PARD"/>
    <property type="match status" value="1"/>
</dbReference>
<evidence type="ECO:0000313" key="3">
    <source>
        <dbReference type="EMBL" id="VCU06797.1"/>
    </source>
</evidence>
<gene>
    <name evidence="3" type="ORF">RHODGE_RHODGE_01445</name>
</gene>
<reference evidence="4" key="1">
    <citation type="submission" date="2018-10" db="EMBL/GenBank/DDBJ databases">
        <authorList>
            <person name="Peiro R."/>
            <person name="Begona"/>
            <person name="Cbmso G."/>
            <person name="Lopez M."/>
            <person name="Gonzalez S."/>
            <person name="Sacristan E."/>
            <person name="Castillo E."/>
        </authorList>
    </citation>
    <scope>NUCLEOTIDE SEQUENCE [LARGE SCALE GENOMIC DNA]</scope>
</reference>
<dbReference type="SUPFAM" id="SSF47598">
    <property type="entry name" value="Ribbon-helix-helix"/>
    <property type="match status" value="1"/>
</dbReference>
<dbReference type="AlphaFoldDB" id="A0A447CNQ1"/>